<accession>A0A837DW27</accession>
<dbReference type="EMBL" id="AWYA01000060">
    <property type="protein sequence ID" value="KIC05087.1"/>
    <property type="molecule type" value="Genomic_DNA"/>
</dbReference>
<reference evidence="1 2" key="1">
    <citation type="journal article" date="2015" name="BMC Microbiol.">
        <title>Lactobacillus ruminis strains cluster according to their mammalian gut source.</title>
        <authorList>
            <person name="O' Donnell M.M."/>
            <person name="Harris H.M."/>
            <person name="Lynch D.B."/>
            <person name="Ross R.P."/>
            <person name="O'Toole P.W."/>
        </authorList>
    </citation>
    <scope>NUCLEOTIDE SEQUENCE [LARGE SCALE GENOMIC DNA]</scope>
    <source>
        <strain evidence="1 2">DPC 6832</strain>
    </source>
</reference>
<dbReference type="Proteomes" id="UP000031011">
    <property type="component" value="Unassembled WGS sequence"/>
</dbReference>
<dbReference type="AlphaFoldDB" id="A0A837DW27"/>
<evidence type="ECO:0000313" key="1">
    <source>
        <dbReference type="EMBL" id="KIC05087.1"/>
    </source>
</evidence>
<comment type="caution">
    <text evidence="1">The sequence shown here is derived from an EMBL/GenBank/DDBJ whole genome shotgun (WGS) entry which is preliminary data.</text>
</comment>
<gene>
    <name evidence="1" type="ORF">LRN_0324</name>
</gene>
<protein>
    <submittedName>
        <fullName evidence="1">Uncharacterized protein</fullName>
    </submittedName>
</protein>
<name>A0A837DW27_9LACO</name>
<proteinExistence type="predicted"/>
<organism evidence="1 2">
    <name type="scientific">Ligilactobacillus ruminis DPC 6832</name>
    <dbReference type="NCBI Taxonomy" id="1402208"/>
    <lineage>
        <taxon>Bacteria</taxon>
        <taxon>Bacillati</taxon>
        <taxon>Bacillota</taxon>
        <taxon>Bacilli</taxon>
        <taxon>Lactobacillales</taxon>
        <taxon>Lactobacillaceae</taxon>
        <taxon>Ligilactobacillus</taxon>
    </lineage>
</organism>
<sequence length="55" mass="6374">MRQKENGKNVRFPLELNEKPNEGGRIATAFVRLFKFPMNKNYFFQAAILLSQALS</sequence>
<evidence type="ECO:0000313" key="2">
    <source>
        <dbReference type="Proteomes" id="UP000031011"/>
    </source>
</evidence>